<gene>
    <name evidence="7" type="ORF">NCGR_LOCUS18189</name>
</gene>
<dbReference type="InterPro" id="IPR042560">
    <property type="entry name" value="Exo84_C_2"/>
</dbReference>
<feature type="compositionally biased region" description="Acidic residues" evidence="5">
    <location>
        <begin position="146"/>
        <end position="156"/>
    </location>
</feature>
<keyword evidence="2" id="KW-0813">Transport</keyword>
<dbReference type="InterPro" id="IPR016159">
    <property type="entry name" value="Cullin_repeat-like_dom_sf"/>
</dbReference>
<dbReference type="GO" id="GO:0006887">
    <property type="term" value="P:exocytosis"/>
    <property type="evidence" value="ECO:0007669"/>
    <property type="project" value="UniProtKB-KW"/>
</dbReference>
<proteinExistence type="inferred from homology"/>
<dbReference type="PANTHER" id="PTHR21426:SF17">
    <property type="entry name" value="OS07G0200000 PROTEIN"/>
    <property type="match status" value="1"/>
</dbReference>
<dbReference type="InterPro" id="IPR033961">
    <property type="entry name" value="Exo84"/>
</dbReference>
<dbReference type="Pfam" id="PF16528">
    <property type="entry name" value="Exo84_C"/>
    <property type="match status" value="1"/>
</dbReference>
<dbReference type="Proteomes" id="UP000604825">
    <property type="component" value="Unassembled WGS sequence"/>
</dbReference>
<dbReference type="InterPro" id="IPR042561">
    <property type="entry name" value="Exo84_C_1"/>
</dbReference>
<keyword evidence="8" id="KW-1185">Reference proteome</keyword>
<comment type="similarity">
    <text evidence="1">Belongs to the EXO84 family.</text>
</comment>
<dbReference type="FunFam" id="1.20.58.1220:FF:000001">
    <property type="entry name" value="Exocyst complex component EXO84B"/>
    <property type="match status" value="1"/>
</dbReference>
<dbReference type="AlphaFoldDB" id="A0A811NQE4"/>
<evidence type="ECO:0000313" key="7">
    <source>
        <dbReference type="EMBL" id="CAD6226332.1"/>
    </source>
</evidence>
<dbReference type="GO" id="GO:0006893">
    <property type="term" value="P:Golgi to plasma membrane transport"/>
    <property type="evidence" value="ECO:0007669"/>
    <property type="project" value="TreeGrafter"/>
</dbReference>
<dbReference type="PANTHER" id="PTHR21426">
    <property type="entry name" value="EXOCYST COMPLEX COMPONENT 8"/>
    <property type="match status" value="1"/>
</dbReference>
<keyword evidence="3" id="KW-0268">Exocytosis</keyword>
<feature type="coiled-coil region" evidence="4">
    <location>
        <begin position="175"/>
        <end position="202"/>
    </location>
</feature>
<feature type="domain" description="Exocyst component Exo84 C-terminal" evidence="6">
    <location>
        <begin position="164"/>
        <end position="373"/>
    </location>
</feature>
<dbReference type="Pfam" id="PF08700">
    <property type="entry name" value="VPS51_Exo84_N"/>
    <property type="match status" value="1"/>
</dbReference>
<dbReference type="Gene3D" id="1.20.58.1210">
    <property type="entry name" value="Exo84p, N-terminal helical domain"/>
    <property type="match status" value="1"/>
</dbReference>
<dbReference type="EMBL" id="CAJGYO010000004">
    <property type="protein sequence ID" value="CAD6226332.1"/>
    <property type="molecule type" value="Genomic_DNA"/>
</dbReference>
<dbReference type="GO" id="GO:0000145">
    <property type="term" value="C:exocyst"/>
    <property type="evidence" value="ECO:0007669"/>
    <property type="project" value="InterPro"/>
</dbReference>
<evidence type="ECO:0000256" key="4">
    <source>
        <dbReference type="SAM" id="Coils"/>
    </source>
</evidence>
<reference evidence="7" key="1">
    <citation type="submission" date="2020-10" db="EMBL/GenBank/DDBJ databases">
        <authorList>
            <person name="Han B."/>
            <person name="Lu T."/>
            <person name="Zhao Q."/>
            <person name="Huang X."/>
            <person name="Zhao Y."/>
        </authorList>
    </citation>
    <scope>NUCLEOTIDE SEQUENCE</scope>
</reference>
<dbReference type="GO" id="GO:0008104">
    <property type="term" value="P:intracellular protein localization"/>
    <property type="evidence" value="ECO:0007669"/>
    <property type="project" value="TreeGrafter"/>
</dbReference>
<evidence type="ECO:0000256" key="1">
    <source>
        <dbReference type="ARBA" id="ARBA00007210"/>
    </source>
</evidence>
<dbReference type="FunFam" id="1.20.58.1210:FF:000002">
    <property type="entry name" value="Exocyst complex component EXO84B"/>
    <property type="match status" value="1"/>
</dbReference>
<organism evidence="7 8">
    <name type="scientific">Miscanthus lutarioriparius</name>
    <dbReference type="NCBI Taxonomy" id="422564"/>
    <lineage>
        <taxon>Eukaryota</taxon>
        <taxon>Viridiplantae</taxon>
        <taxon>Streptophyta</taxon>
        <taxon>Embryophyta</taxon>
        <taxon>Tracheophyta</taxon>
        <taxon>Spermatophyta</taxon>
        <taxon>Magnoliopsida</taxon>
        <taxon>Liliopsida</taxon>
        <taxon>Poales</taxon>
        <taxon>Poaceae</taxon>
        <taxon>PACMAD clade</taxon>
        <taxon>Panicoideae</taxon>
        <taxon>Andropogonodae</taxon>
        <taxon>Andropogoneae</taxon>
        <taxon>Saccharinae</taxon>
        <taxon>Miscanthus</taxon>
    </lineage>
</organism>
<comment type="caution">
    <text evidence="7">The sequence shown here is derived from an EMBL/GenBank/DDBJ whole genome shotgun (WGS) entry which is preliminary data.</text>
</comment>
<evidence type="ECO:0000256" key="5">
    <source>
        <dbReference type="SAM" id="MobiDB-lite"/>
    </source>
</evidence>
<evidence type="ECO:0000313" key="8">
    <source>
        <dbReference type="Proteomes" id="UP000604825"/>
    </source>
</evidence>
<evidence type="ECO:0000256" key="3">
    <source>
        <dbReference type="ARBA" id="ARBA00022483"/>
    </source>
</evidence>
<keyword evidence="4" id="KW-0175">Coiled coil</keyword>
<accession>A0A811NQE4</accession>
<evidence type="ECO:0000259" key="6">
    <source>
        <dbReference type="Pfam" id="PF16528"/>
    </source>
</evidence>
<sequence length="1089" mass="121091">MASAKSSRSRPAGHSGVFPVGSAAAVGSGGGGGGDGGVQLADKLKIFKTDNFDPDAYVQSKCQTMNEKEIRHLCSYLQDLKKASAEEMRRSVYANYAAFIRTSKEISDLEGELLSIRNLLNTQAALIHGLSEGVQIDSLTSGPEGSAEDDISNVEDQEPSEIQKWSADFPDMLDVLLAERRVDEALDALDEAERVAVDAKRKQTLTAAEVLALKRSISDNRQRLADQLAEAACQSSTRGIELRAAASALKRLGDGPRAHSLLLSAHNQRLQCNMQTIHPSSTSYGGAYTAALAQQVFSVIAQALSDSVDVFGDESCYASELVTWATKQVMSFALLVKRHVLSSCAAAGGLRAAAECVQISLGHCSLLEARGLSVSSVLLKQFKPSLEQALDANLRRIEESTAALAAADNWILTYPPTGIRPLTRSSAANLALQPKLSSSAHRFTSMVQDFFEDVAPLLSLQLGGSTMDGITQIFNSYVNLLISALPGSMDDEANLDGLGHKIVRMAETEEQQLALLANASLLAEELLPRAAMKLSSINQSMDDLRKKGTDKQNRVPEQREWKRKLQRMVDRLRDSFCRQHALELIFTDEGDTHLSAEMYISMDNTVEEPEWVPSPIFQELYAKLNRMASIAAEMFVGRERFATLLMMRLTETVILWLSEDQAFWEEIEQGAKPLGPLGLQQFYLDMQFVIIFGQGRFLSRHVHQVILDVIDRAMAAFSATGMNPDSVLPGDDWFMDVSQEVVSMISGRGRAANGLKEAAARMGLSIVCLETDASMVKSAIEGDEYQLSALGGIITELKLVLLSEFRLSLSKSKCQVIETPAIVNEYTKPYLEKLQNGVCFGIVHDHQLKIWILNEACGQMEWVLKYETVDTDYDDESLSEEKNIEILDSDYDESLFEEENIEILDTNYDDESLSEEENIEIQDTDTDDEFLSEEENIEIKETDYVDESLSKEENIEIQETDHDAESLPEEENIEIQDTNHGVESLSKEGYEWDSDNDDTFTINTESQEYFDNDQHLNIIGFHPYKEVVFIVQRFQVLAYHLNSTKIQYLGNSRPKYCYHSFWNHIYESFLYTPCMIGDLLHGDQTGGPS</sequence>
<dbReference type="Gene3D" id="1.20.58.1220">
    <property type="entry name" value="Exo84p, C-terminal helical domain"/>
    <property type="match status" value="1"/>
</dbReference>
<evidence type="ECO:0000256" key="2">
    <source>
        <dbReference type="ARBA" id="ARBA00022448"/>
    </source>
</evidence>
<feature type="region of interest" description="Disordered" evidence="5">
    <location>
        <begin position="137"/>
        <end position="156"/>
    </location>
</feature>
<dbReference type="InterPro" id="IPR032403">
    <property type="entry name" value="Exo84_C"/>
</dbReference>
<dbReference type="SUPFAM" id="SSF74788">
    <property type="entry name" value="Cullin repeat-like"/>
    <property type="match status" value="1"/>
</dbReference>
<name>A0A811NQE4_9POAL</name>
<dbReference type="OrthoDB" id="642193at2759"/>
<protein>
    <recommendedName>
        <fullName evidence="6">Exocyst component Exo84 C-terminal domain-containing protein</fullName>
    </recommendedName>
</protein>